<evidence type="ECO:0000256" key="2">
    <source>
        <dbReference type="ARBA" id="ARBA00009142"/>
    </source>
</evidence>
<feature type="transmembrane region" description="Helical" evidence="8">
    <location>
        <begin position="85"/>
        <end position="104"/>
    </location>
</feature>
<evidence type="ECO:0000313" key="9">
    <source>
        <dbReference type="EMBL" id="TGG93353.1"/>
    </source>
</evidence>
<dbReference type="Proteomes" id="UP000297475">
    <property type="component" value="Unassembled WGS sequence"/>
</dbReference>
<dbReference type="PANTHER" id="PTHR30269:SF32">
    <property type="entry name" value="MEMBRANE TRANSPORTER PROTEIN-RELATED"/>
    <property type="match status" value="1"/>
</dbReference>
<gene>
    <name evidence="9" type="ORF">E4656_09880</name>
</gene>
<dbReference type="Pfam" id="PF01925">
    <property type="entry name" value="TauE"/>
    <property type="match status" value="1"/>
</dbReference>
<dbReference type="PANTHER" id="PTHR30269">
    <property type="entry name" value="TRANSMEMBRANE PROTEIN YFCA"/>
    <property type="match status" value="1"/>
</dbReference>
<evidence type="ECO:0000313" key="10">
    <source>
        <dbReference type="Proteomes" id="UP000297475"/>
    </source>
</evidence>
<reference evidence="9 10" key="1">
    <citation type="submission" date="2019-04" db="EMBL/GenBank/DDBJ databases">
        <title>Natronospirillum operosus gen. nov., sp. nov., a haloalkaliphilic satellite isolated from decaying biomass of laboratory culture of cyanobacterium Geitlerinema sp. and proposal of Natronospirillaceae fam. nov. and Saccharospirillaceae fam. nov.</title>
        <authorList>
            <person name="Kevbrin V."/>
            <person name="Boltyanskaya Y."/>
            <person name="Koziaeva V."/>
            <person name="Grouzdev D.S."/>
            <person name="Park M."/>
            <person name="Cho J."/>
        </authorList>
    </citation>
    <scope>NUCLEOTIDE SEQUENCE [LARGE SCALE GENOMIC DNA]</scope>
    <source>
        <strain evidence="9 10">G-116</strain>
    </source>
</reference>
<organism evidence="9 10">
    <name type="scientific">Natronospirillum operosum</name>
    <dbReference type="NCBI Taxonomy" id="2759953"/>
    <lineage>
        <taxon>Bacteria</taxon>
        <taxon>Pseudomonadati</taxon>
        <taxon>Pseudomonadota</taxon>
        <taxon>Gammaproteobacteria</taxon>
        <taxon>Oceanospirillales</taxon>
        <taxon>Natronospirillaceae</taxon>
        <taxon>Natronospirillum</taxon>
    </lineage>
</organism>
<feature type="transmembrane region" description="Helical" evidence="8">
    <location>
        <begin position="176"/>
        <end position="201"/>
    </location>
</feature>
<feature type="transmembrane region" description="Helical" evidence="8">
    <location>
        <begin position="141"/>
        <end position="164"/>
    </location>
</feature>
<dbReference type="AlphaFoldDB" id="A0A4Z0WBQ6"/>
<keyword evidence="3" id="KW-0813">Transport</keyword>
<feature type="transmembrane region" description="Helical" evidence="8">
    <location>
        <begin position="40"/>
        <end position="65"/>
    </location>
</feature>
<comment type="similarity">
    <text evidence="2 8">Belongs to the 4-toluene sulfonate uptake permease (TSUP) (TC 2.A.102) family.</text>
</comment>
<evidence type="ECO:0000256" key="4">
    <source>
        <dbReference type="ARBA" id="ARBA00022475"/>
    </source>
</evidence>
<dbReference type="InterPro" id="IPR052017">
    <property type="entry name" value="TSUP"/>
</dbReference>
<keyword evidence="10" id="KW-1185">Reference proteome</keyword>
<evidence type="ECO:0000256" key="7">
    <source>
        <dbReference type="ARBA" id="ARBA00023136"/>
    </source>
</evidence>
<feature type="transmembrane region" description="Helical" evidence="8">
    <location>
        <begin position="111"/>
        <end position="129"/>
    </location>
</feature>
<dbReference type="OrthoDB" id="9800873at2"/>
<keyword evidence="6 8" id="KW-1133">Transmembrane helix</keyword>
<evidence type="ECO:0000256" key="8">
    <source>
        <dbReference type="RuleBase" id="RU363041"/>
    </source>
</evidence>
<protein>
    <recommendedName>
        <fullName evidence="8">Probable membrane transporter protein</fullName>
    </recommendedName>
</protein>
<comment type="subcellular location">
    <subcellularLocation>
        <location evidence="1 8">Cell membrane</location>
        <topology evidence="1 8">Multi-pass membrane protein</topology>
    </subcellularLocation>
</comment>
<evidence type="ECO:0000256" key="1">
    <source>
        <dbReference type="ARBA" id="ARBA00004651"/>
    </source>
</evidence>
<dbReference type="InterPro" id="IPR002781">
    <property type="entry name" value="TM_pro_TauE-like"/>
</dbReference>
<dbReference type="EMBL" id="SRMF01000003">
    <property type="protein sequence ID" value="TGG93353.1"/>
    <property type="molecule type" value="Genomic_DNA"/>
</dbReference>
<evidence type="ECO:0000256" key="6">
    <source>
        <dbReference type="ARBA" id="ARBA00022989"/>
    </source>
</evidence>
<keyword evidence="7 8" id="KW-0472">Membrane</keyword>
<feature type="transmembrane region" description="Helical" evidence="8">
    <location>
        <begin position="12"/>
        <end position="33"/>
    </location>
</feature>
<comment type="caution">
    <text evidence="9">The sequence shown here is derived from an EMBL/GenBank/DDBJ whole genome shotgun (WGS) entry which is preliminary data.</text>
</comment>
<evidence type="ECO:0000256" key="5">
    <source>
        <dbReference type="ARBA" id="ARBA00022692"/>
    </source>
</evidence>
<accession>A0A4Z0WBQ6</accession>
<dbReference type="GO" id="GO:0005886">
    <property type="term" value="C:plasma membrane"/>
    <property type="evidence" value="ECO:0007669"/>
    <property type="project" value="UniProtKB-SubCell"/>
</dbReference>
<evidence type="ECO:0000256" key="3">
    <source>
        <dbReference type="ARBA" id="ARBA00022448"/>
    </source>
</evidence>
<keyword evidence="5 8" id="KW-0812">Transmembrane</keyword>
<dbReference type="RefSeq" id="WP_135483062.1">
    <property type="nucleotide sequence ID" value="NZ_SRMF01000003.1"/>
</dbReference>
<name>A0A4Z0WBQ6_9GAMM</name>
<keyword evidence="4 8" id="KW-1003">Cell membrane</keyword>
<sequence>MSFIREPMPELSPLLLLLIGLIFVLAGMIKGLAGFGMPLIAIPALTLLTGAPVTLAMGWAIVSLVLTNLAQAFTARAHAREALRVWPLLVGLFGALAISVPMLARMDPGSLSMVVGAMILLVVASQLLRPWQISQRWQTPVLGVAGVISGTVGGLTSFFGFPAIQALIATGISSGGFIFTVSIMFFVGTAIIGVALTTYGLMGPADLLLSAACLPPALLGLKMGQAVRERVSVPTFQRILKIMLVATGTSMIVNGLF</sequence>
<proteinExistence type="inferred from homology"/>